<dbReference type="UniPathway" id="UPA00074">
    <property type="reaction ID" value="UER00126"/>
</dbReference>
<dbReference type="OrthoDB" id="9806170at2"/>
<evidence type="ECO:0000313" key="8">
    <source>
        <dbReference type="EMBL" id="TCQ03447.1"/>
    </source>
</evidence>
<sequence>MSRVKIAVLISGSGSNLQALMDSIKLGEIDGDIKLVISNKKGVYGLERAETNNIKTYVIDRETYAEQKQRDNLLLDLLESNKIDLVVLAGYLAMVPENVINRYRNKIINIHPSLIPSFSGKGFYGGNVHRAAVERGVKITGATVHFVNEETDGGPIILQEIVKVDVKDTAEDVQKKVLEVEHKILPYAVKLFIERRLRVVDNKVEILQ</sequence>
<dbReference type="InterPro" id="IPR004607">
    <property type="entry name" value="GART"/>
</dbReference>
<feature type="active site" description="Proton donor" evidence="6">
    <location>
        <position position="111"/>
    </location>
</feature>
<keyword evidence="4 6" id="KW-0658">Purine biosynthesis</keyword>
<evidence type="ECO:0000313" key="9">
    <source>
        <dbReference type="Proteomes" id="UP000295504"/>
    </source>
</evidence>
<dbReference type="SUPFAM" id="SSF53328">
    <property type="entry name" value="Formyltransferase"/>
    <property type="match status" value="1"/>
</dbReference>
<dbReference type="RefSeq" id="WP_132847995.1">
    <property type="nucleotide sequence ID" value="NZ_CP058648.1"/>
</dbReference>
<evidence type="ECO:0000256" key="6">
    <source>
        <dbReference type="HAMAP-Rule" id="MF_01930"/>
    </source>
</evidence>
<name>A0A4R2TLP5_9FIRM</name>
<evidence type="ECO:0000256" key="5">
    <source>
        <dbReference type="ARBA" id="ARBA00022801"/>
    </source>
</evidence>
<accession>A0A4R2TLP5</accession>
<dbReference type="CDD" id="cd08645">
    <property type="entry name" value="FMT_core_GART"/>
    <property type="match status" value="1"/>
</dbReference>
<dbReference type="EC" id="2.1.2.2" evidence="6"/>
<feature type="binding site" evidence="6">
    <location>
        <position position="61"/>
    </location>
    <ligand>
        <name>(6R)-10-formyltetrahydrofolate</name>
        <dbReference type="ChEBI" id="CHEBI:195366"/>
    </ligand>
</feature>
<evidence type="ECO:0000259" key="7">
    <source>
        <dbReference type="Pfam" id="PF00551"/>
    </source>
</evidence>
<dbReference type="HAMAP" id="MF_01930">
    <property type="entry name" value="PurN"/>
    <property type="match status" value="1"/>
</dbReference>
<comment type="catalytic activity">
    <reaction evidence="6">
        <text>N(1)-(5-phospho-beta-D-ribosyl)glycinamide + (6R)-10-formyltetrahydrofolate = N(2)-formyl-N(1)-(5-phospho-beta-D-ribosyl)glycinamide + (6S)-5,6,7,8-tetrahydrofolate + H(+)</text>
        <dbReference type="Rhea" id="RHEA:15053"/>
        <dbReference type="ChEBI" id="CHEBI:15378"/>
        <dbReference type="ChEBI" id="CHEBI:57453"/>
        <dbReference type="ChEBI" id="CHEBI:143788"/>
        <dbReference type="ChEBI" id="CHEBI:147286"/>
        <dbReference type="ChEBI" id="CHEBI:195366"/>
        <dbReference type="EC" id="2.1.2.2"/>
    </reaction>
</comment>
<dbReference type="GO" id="GO:0008864">
    <property type="term" value="F:formyltetrahydrofolate deformylase activity"/>
    <property type="evidence" value="ECO:0007669"/>
    <property type="project" value="InterPro"/>
</dbReference>
<comment type="pathway">
    <text evidence="1 6">Purine metabolism; IMP biosynthesis via de novo pathway; N(2)-formyl-N(1)-(5-phospho-D-ribosyl)glycinamide from N(1)-(5-phospho-D-ribosyl)glycinamide (10-formyl THF route): step 1/1.</text>
</comment>
<dbReference type="GO" id="GO:0004644">
    <property type="term" value="F:phosphoribosylglycinamide formyltransferase activity"/>
    <property type="evidence" value="ECO:0007669"/>
    <property type="project" value="UniProtKB-UniRule"/>
</dbReference>
<evidence type="ECO:0000256" key="4">
    <source>
        <dbReference type="ARBA" id="ARBA00022755"/>
    </source>
</evidence>
<reference evidence="8 9" key="1">
    <citation type="submission" date="2019-03" db="EMBL/GenBank/DDBJ databases">
        <title>Genomic Encyclopedia of Type Strains, Phase IV (KMG-IV): sequencing the most valuable type-strain genomes for metagenomic binning, comparative biology and taxonomic classification.</title>
        <authorList>
            <person name="Goeker M."/>
        </authorList>
    </citation>
    <scope>NUCLEOTIDE SEQUENCE [LARGE SCALE GENOMIC DNA]</scope>
    <source>
        <strain evidence="8 9">DSM 100013</strain>
    </source>
</reference>
<evidence type="ECO:0000256" key="2">
    <source>
        <dbReference type="ARBA" id="ARBA00022563"/>
    </source>
</evidence>
<evidence type="ECO:0000256" key="3">
    <source>
        <dbReference type="ARBA" id="ARBA00022679"/>
    </source>
</evidence>
<comment type="caution">
    <text evidence="8">The sequence shown here is derived from an EMBL/GenBank/DDBJ whole genome shotgun (WGS) entry which is preliminary data.</text>
</comment>
<dbReference type="Proteomes" id="UP000295504">
    <property type="component" value="Unassembled WGS sequence"/>
</dbReference>
<keyword evidence="5" id="KW-0378">Hydrolase</keyword>
<dbReference type="Pfam" id="PF00551">
    <property type="entry name" value="Formyl_trans_N"/>
    <property type="match status" value="1"/>
</dbReference>
<keyword evidence="3 6" id="KW-0808">Transferase</keyword>
<dbReference type="PANTHER" id="PTHR43369:SF2">
    <property type="entry name" value="PHOSPHORIBOSYLGLYCINAMIDE FORMYLTRANSFERASE"/>
    <property type="match status" value="1"/>
</dbReference>
<keyword evidence="9" id="KW-1185">Reference proteome</keyword>
<keyword evidence="2" id="KW-0554">One-carbon metabolism</keyword>
<organism evidence="8 9">
    <name type="scientific">Serpentinicella alkaliphila</name>
    <dbReference type="NCBI Taxonomy" id="1734049"/>
    <lineage>
        <taxon>Bacteria</taxon>
        <taxon>Bacillati</taxon>
        <taxon>Bacillota</taxon>
        <taxon>Clostridia</taxon>
        <taxon>Peptostreptococcales</taxon>
        <taxon>Natronincolaceae</taxon>
        <taxon>Serpentinicella</taxon>
    </lineage>
</organism>
<dbReference type="AlphaFoldDB" id="A0A4R2TLP5"/>
<dbReference type="GO" id="GO:0005737">
    <property type="term" value="C:cytoplasm"/>
    <property type="evidence" value="ECO:0007669"/>
    <property type="project" value="TreeGrafter"/>
</dbReference>
<feature type="binding site" evidence="6">
    <location>
        <position position="109"/>
    </location>
    <ligand>
        <name>(6R)-10-formyltetrahydrofolate</name>
        <dbReference type="ChEBI" id="CHEBI:195366"/>
    </ligand>
</feature>
<dbReference type="GO" id="GO:0006730">
    <property type="term" value="P:one-carbon metabolic process"/>
    <property type="evidence" value="ECO:0007669"/>
    <property type="project" value="UniProtKB-KW"/>
</dbReference>
<comment type="caution">
    <text evidence="6">Lacks conserved residue(s) required for the propagation of feature annotation.</text>
</comment>
<comment type="similarity">
    <text evidence="6">Belongs to the GART family.</text>
</comment>
<feature type="domain" description="Formyl transferase N-terminal" evidence="7">
    <location>
        <begin position="5"/>
        <end position="189"/>
    </location>
</feature>
<evidence type="ECO:0000256" key="1">
    <source>
        <dbReference type="ARBA" id="ARBA00005054"/>
    </source>
</evidence>
<dbReference type="InterPro" id="IPR004810">
    <property type="entry name" value="PurU"/>
</dbReference>
<feature type="site" description="Raises pKa of active site His" evidence="6">
    <location>
        <position position="152"/>
    </location>
</feature>
<dbReference type="InterPro" id="IPR036477">
    <property type="entry name" value="Formyl_transf_N_sf"/>
</dbReference>
<proteinExistence type="inferred from homology"/>
<dbReference type="GO" id="GO:0006189">
    <property type="term" value="P:'de novo' IMP biosynthetic process"/>
    <property type="evidence" value="ECO:0007669"/>
    <property type="project" value="UniProtKB-UniRule"/>
</dbReference>
<gene>
    <name evidence="6" type="primary">purN</name>
    <name evidence="8" type="ORF">EDD79_100927</name>
</gene>
<dbReference type="PRINTS" id="PR01575">
    <property type="entry name" value="FFH4HYDRLASE"/>
</dbReference>
<dbReference type="Gene3D" id="3.40.50.170">
    <property type="entry name" value="Formyl transferase, N-terminal domain"/>
    <property type="match status" value="1"/>
</dbReference>
<comment type="function">
    <text evidence="6">Catalyzes the transfer of a formyl group from 10-formyltetrahydrofolate to 5-phospho-ribosyl-glycinamide (GAR), producing 5-phospho-ribosyl-N-formylglycinamide (FGAR) and tetrahydrofolate.</text>
</comment>
<dbReference type="EMBL" id="SLYC01000009">
    <property type="protein sequence ID" value="TCQ03447.1"/>
    <property type="molecule type" value="Genomic_DNA"/>
</dbReference>
<feature type="binding site" evidence="6">
    <location>
        <begin position="14"/>
        <end position="16"/>
    </location>
    <ligand>
        <name>N(1)-(5-phospho-beta-D-ribosyl)glycinamide</name>
        <dbReference type="ChEBI" id="CHEBI:143788"/>
    </ligand>
</feature>
<protein>
    <recommendedName>
        <fullName evidence="6">Phosphoribosylglycinamide formyltransferase</fullName>
        <ecNumber evidence="6">2.1.2.2</ecNumber>
    </recommendedName>
    <alternativeName>
        <fullName evidence="6">5'-phosphoribosylglycinamide transformylase</fullName>
    </alternativeName>
    <alternativeName>
        <fullName evidence="6">GAR transformylase</fullName>
        <shortName evidence="6">GART</shortName>
    </alternativeName>
</protein>
<dbReference type="InterPro" id="IPR002376">
    <property type="entry name" value="Formyl_transf_N"/>
</dbReference>
<dbReference type="PANTHER" id="PTHR43369">
    <property type="entry name" value="PHOSPHORIBOSYLGLYCINAMIDE FORMYLTRANSFERASE"/>
    <property type="match status" value="1"/>
</dbReference>
<dbReference type="NCBIfam" id="TIGR00639">
    <property type="entry name" value="PurN"/>
    <property type="match status" value="1"/>
</dbReference>